<organism evidence="2">
    <name type="scientific">Orpheovirus IHUMI-LCC2</name>
    <dbReference type="NCBI Taxonomy" id="2023057"/>
    <lineage>
        <taxon>Viruses</taxon>
        <taxon>Varidnaviria</taxon>
        <taxon>Bamfordvirae</taxon>
        <taxon>Nucleocytoviricota</taxon>
        <taxon>Megaviricetes</taxon>
        <taxon>Pimascovirales</taxon>
        <taxon>Ocovirineae</taxon>
        <taxon>Orpheoviridae</taxon>
        <taxon>Alphaorpheovirus</taxon>
        <taxon>Alphaorpheovirus massiliense</taxon>
    </lineage>
</organism>
<dbReference type="GeneID" id="35381657"/>
<evidence type="ECO:0000313" key="2">
    <source>
        <dbReference type="EMBL" id="SNW62907.1"/>
    </source>
</evidence>
<dbReference type="OrthoDB" id="10889at10239"/>
<dbReference type="KEGG" id="vg:35381657"/>
<dbReference type="Pfam" id="PF04947">
    <property type="entry name" value="Pox_VLTF3"/>
    <property type="match status" value="1"/>
</dbReference>
<dbReference type="GO" id="GO:0046782">
    <property type="term" value="P:regulation of viral transcription"/>
    <property type="evidence" value="ECO:0007669"/>
    <property type="project" value="InterPro"/>
</dbReference>
<evidence type="ECO:0000313" key="3">
    <source>
        <dbReference type="Proteomes" id="UP000236316"/>
    </source>
</evidence>
<evidence type="ECO:0000256" key="1">
    <source>
        <dbReference type="ARBA" id="ARBA00023163"/>
    </source>
</evidence>
<protein>
    <submittedName>
        <fullName evidence="2">Pox-VLTF3-like transcription factor</fullName>
    </submittedName>
</protein>
<reference evidence="2" key="1">
    <citation type="submission" date="2017-08" db="EMBL/GenBank/DDBJ databases">
        <authorList>
            <consortium name="Urmite Genomes"/>
        </authorList>
    </citation>
    <scope>NUCLEOTIDE SEQUENCE [LARGE SCALE GENOMIC DNA]</scope>
    <source>
        <strain evidence="2">IHUMI-LCC2</strain>
    </source>
</reference>
<accession>A0A2I2L5U8</accession>
<dbReference type="InterPro" id="IPR007031">
    <property type="entry name" value="Poxvirus_VLTF3"/>
</dbReference>
<keyword evidence="3" id="KW-1185">Reference proteome</keyword>
<proteinExistence type="predicted"/>
<dbReference type="EMBL" id="LT906555">
    <property type="protein sequence ID" value="SNW62907.1"/>
    <property type="molecule type" value="Genomic_DNA"/>
</dbReference>
<name>A0A2I2L5U8_9VIRU</name>
<sequence>MGEMIPSQKQSWVNRHKIVTSPDIVWYNTNLPSYCSLDDNNGFVKVPRVINKDLKYIDISGVKKVGLSWLGLDNGNIYEKLYTEAISVPPTQLPISIVHGYEEDINLLEIHIKIIQKLYFGRDTFLEEIDKKISEEEEELKYVTTEINRLSCVEKIAGLKQEREYISSGGLLKSYITDAKDFIEKYAVIGPLRKIIKFGLVVQIEKIETSSSDYRRDLIRGYLDLASDYILVEVNDRCERMCVCPRSDNNDVTIDEYDNRLLCSKCQLPITSEKAGKSKSSRNGYNNRDNFEKALKAYQGKQTDKIPDDLYDKLDDYFIKNGFEKGVYYYDLPINSIGEKNGTSKDMLYKALRETGYSDYYECSNLICNKYWGWDLPVIGDLHDVILNDYDQTQKIYNDIKDHLNRKSCLNVQFRLFKHLEARGHKCNKKDFKIPKTRDILELHERAWKIMAQLSGLNYIQTI</sequence>
<gene>
    <name evidence="2" type="ORF">ORPV_1003</name>
</gene>
<dbReference type="Proteomes" id="UP000236316">
    <property type="component" value="Segment"/>
</dbReference>
<dbReference type="RefSeq" id="YP_009449209.1">
    <property type="nucleotide sequence ID" value="NC_036594.1"/>
</dbReference>
<keyword evidence="1" id="KW-0804">Transcription</keyword>